<gene>
    <name evidence="1" type="ORF">AWM70_10785</name>
</gene>
<dbReference type="AlphaFoldDB" id="A0A1B1N0U3"/>
<protein>
    <recommendedName>
        <fullName evidence="3">YgiT-type zinc finger domain-containing protein</fullName>
    </recommendedName>
</protein>
<keyword evidence="2" id="KW-1185">Reference proteome</keyword>
<sequence length="143" mass="16649">MDTPCNCGQIKSLGFRTIIHGKTIKIKGVPVWECEQCGLYELFPCIKQDVCELLAELKEENKASVSFSEYNELAAVMYEVYKETRFQENNAEVYLMEVESRCKERINLLLDVYGYAKQNEDHKWMKQLMTRLSQLTFTPAETT</sequence>
<accession>A0A1B1N0U3</accession>
<evidence type="ECO:0008006" key="3">
    <source>
        <dbReference type="Google" id="ProtNLM"/>
    </source>
</evidence>
<evidence type="ECO:0000313" key="2">
    <source>
        <dbReference type="Proteomes" id="UP000092573"/>
    </source>
</evidence>
<evidence type="ECO:0000313" key="1">
    <source>
        <dbReference type="EMBL" id="ANS75029.1"/>
    </source>
</evidence>
<dbReference type="NCBIfam" id="TIGR03831">
    <property type="entry name" value="YgiT_finger"/>
    <property type="match status" value="1"/>
</dbReference>
<reference evidence="1 2" key="1">
    <citation type="submission" date="2016-01" db="EMBL/GenBank/DDBJ databases">
        <title>Complete Genome Sequence of Paenibacillus yonginensis DCY84, a novel Plant Growth-Promoting Bacteria with Elicitation of Induced Systemic Resistance.</title>
        <authorList>
            <person name="Kim Y.J."/>
            <person name="Yang D.C."/>
            <person name="Sukweenadhi J."/>
        </authorList>
    </citation>
    <scope>NUCLEOTIDE SEQUENCE [LARGE SCALE GENOMIC DNA]</scope>
    <source>
        <strain evidence="1 2">DCY84</strain>
    </source>
</reference>
<proteinExistence type="predicted"/>
<dbReference type="InterPro" id="IPR022453">
    <property type="entry name" value="Znf_MqsA-type"/>
</dbReference>
<dbReference type="KEGG" id="pyg:AWM70_10785"/>
<dbReference type="Proteomes" id="UP000092573">
    <property type="component" value="Chromosome"/>
</dbReference>
<dbReference type="STRING" id="1462996.AWM70_10785"/>
<name>A0A1B1N0U3_9BACL</name>
<organism evidence="1 2">
    <name type="scientific">Paenibacillus yonginensis</name>
    <dbReference type="NCBI Taxonomy" id="1462996"/>
    <lineage>
        <taxon>Bacteria</taxon>
        <taxon>Bacillati</taxon>
        <taxon>Bacillota</taxon>
        <taxon>Bacilli</taxon>
        <taxon>Bacillales</taxon>
        <taxon>Paenibacillaceae</taxon>
        <taxon>Paenibacillus</taxon>
    </lineage>
</organism>
<dbReference type="RefSeq" id="WP_169823429.1">
    <property type="nucleotide sequence ID" value="NZ_CP014167.1"/>
</dbReference>
<dbReference type="EMBL" id="CP014167">
    <property type="protein sequence ID" value="ANS75029.1"/>
    <property type="molecule type" value="Genomic_DNA"/>
</dbReference>